<keyword evidence="1" id="KW-1133">Transmembrane helix</keyword>
<evidence type="ECO:0000313" key="3">
    <source>
        <dbReference type="Proteomes" id="UP000680206"/>
    </source>
</evidence>
<protein>
    <recommendedName>
        <fullName evidence="4">CcmD family protein</fullName>
    </recommendedName>
</protein>
<keyword evidence="1" id="KW-0812">Transmembrane</keyword>
<feature type="transmembrane region" description="Helical" evidence="1">
    <location>
        <begin position="6"/>
        <end position="29"/>
    </location>
</feature>
<accession>A0ABS3RRK6</accession>
<keyword evidence="1" id="KW-0472">Membrane</keyword>
<dbReference type="RefSeq" id="WP_208241987.1">
    <property type="nucleotide sequence ID" value="NZ_JAGEPF010000010.1"/>
</dbReference>
<evidence type="ECO:0000313" key="2">
    <source>
        <dbReference type="EMBL" id="MBO2459390.1"/>
    </source>
</evidence>
<organism evidence="2 3">
    <name type="scientific">Actinomadura violacea</name>
    <dbReference type="NCBI Taxonomy" id="2819934"/>
    <lineage>
        <taxon>Bacteria</taxon>
        <taxon>Bacillati</taxon>
        <taxon>Actinomycetota</taxon>
        <taxon>Actinomycetes</taxon>
        <taxon>Streptosporangiales</taxon>
        <taxon>Thermomonosporaceae</taxon>
        <taxon>Actinomadura</taxon>
    </lineage>
</organism>
<dbReference type="Proteomes" id="UP000680206">
    <property type="component" value="Unassembled WGS sequence"/>
</dbReference>
<proteinExistence type="predicted"/>
<keyword evidence="3" id="KW-1185">Reference proteome</keyword>
<evidence type="ECO:0008006" key="4">
    <source>
        <dbReference type="Google" id="ProtNLM"/>
    </source>
</evidence>
<dbReference type="EMBL" id="JAGEPF010000010">
    <property type="protein sequence ID" value="MBO2459390.1"/>
    <property type="molecule type" value="Genomic_DNA"/>
</dbReference>
<gene>
    <name evidence="2" type="ORF">J4709_17570</name>
</gene>
<evidence type="ECO:0000256" key="1">
    <source>
        <dbReference type="SAM" id="Phobius"/>
    </source>
</evidence>
<name>A0ABS3RRK6_9ACTN</name>
<reference evidence="2 3" key="1">
    <citation type="submission" date="2021-03" db="EMBL/GenBank/DDBJ databases">
        <title>Actinomadura violae sp. nov., isolated from lichen in Thailand.</title>
        <authorList>
            <person name="Kanchanasin P."/>
            <person name="Saeng-In P."/>
            <person name="Phongsopitanun W."/>
            <person name="Yuki M."/>
            <person name="Kudo T."/>
            <person name="Ohkuma M."/>
            <person name="Tanasupawat S."/>
        </authorList>
    </citation>
    <scope>NUCLEOTIDE SEQUENCE [LARGE SCALE GENOMIC DNA]</scope>
    <source>
        <strain evidence="2 3">LCR2-06</strain>
    </source>
</reference>
<sequence length="47" mass="5342">MIEGELAAMWIVIGTVFVSLAGMCVYLAYRVETLTRQVRNLRRRTGP</sequence>
<comment type="caution">
    <text evidence="2">The sequence shown here is derived from an EMBL/GenBank/DDBJ whole genome shotgun (WGS) entry which is preliminary data.</text>
</comment>